<name>C5C3Q1_BEUC1</name>
<dbReference type="PANTHER" id="PTHR43639:SF1">
    <property type="entry name" value="SHORT-CHAIN DEHYDROGENASE_REDUCTASE FAMILY PROTEIN"/>
    <property type="match status" value="1"/>
</dbReference>
<dbReference type="PROSITE" id="PS00061">
    <property type="entry name" value="ADH_SHORT"/>
    <property type="match status" value="1"/>
</dbReference>
<dbReference type="InterPro" id="IPR036291">
    <property type="entry name" value="NAD(P)-bd_dom_sf"/>
</dbReference>
<dbReference type="OrthoDB" id="286404at2"/>
<dbReference type="PRINTS" id="PR00081">
    <property type="entry name" value="GDHRDH"/>
</dbReference>
<keyword evidence="2" id="KW-0560">Oxidoreductase</keyword>
<evidence type="ECO:0000313" key="3">
    <source>
        <dbReference type="EMBL" id="ACQ81960.1"/>
    </source>
</evidence>
<dbReference type="RefSeq" id="WP_015884197.1">
    <property type="nucleotide sequence ID" value="NC_012669.1"/>
</dbReference>
<dbReference type="Gene3D" id="3.40.50.720">
    <property type="entry name" value="NAD(P)-binding Rossmann-like Domain"/>
    <property type="match status" value="1"/>
</dbReference>
<dbReference type="Proteomes" id="UP000007962">
    <property type="component" value="Chromosome"/>
</dbReference>
<dbReference type="PANTHER" id="PTHR43639">
    <property type="entry name" value="OXIDOREDUCTASE, SHORT-CHAIN DEHYDROGENASE/REDUCTASE FAMILY (AFU_ORTHOLOGUE AFUA_5G02870)"/>
    <property type="match status" value="1"/>
</dbReference>
<gene>
    <name evidence="3" type="ordered locus">Bcav_3718</name>
</gene>
<evidence type="ECO:0000256" key="2">
    <source>
        <dbReference type="ARBA" id="ARBA00023002"/>
    </source>
</evidence>
<accession>C5C3Q1</accession>
<dbReference type="CDD" id="cd05233">
    <property type="entry name" value="SDR_c"/>
    <property type="match status" value="1"/>
</dbReference>
<dbReference type="SUPFAM" id="SSF51735">
    <property type="entry name" value="NAD(P)-binding Rossmann-fold domains"/>
    <property type="match status" value="1"/>
</dbReference>
<dbReference type="InterPro" id="IPR002347">
    <property type="entry name" value="SDR_fam"/>
</dbReference>
<dbReference type="FunFam" id="3.40.50.720:FF:000084">
    <property type="entry name" value="Short-chain dehydrogenase reductase"/>
    <property type="match status" value="1"/>
</dbReference>
<evidence type="ECO:0000256" key="1">
    <source>
        <dbReference type="ARBA" id="ARBA00006484"/>
    </source>
</evidence>
<protein>
    <submittedName>
        <fullName evidence="3">Short-chain dehydrogenase/reductase SDR</fullName>
    </submittedName>
</protein>
<dbReference type="GO" id="GO:0016491">
    <property type="term" value="F:oxidoreductase activity"/>
    <property type="evidence" value="ECO:0007669"/>
    <property type="project" value="UniProtKB-KW"/>
</dbReference>
<evidence type="ECO:0000313" key="4">
    <source>
        <dbReference type="Proteomes" id="UP000007962"/>
    </source>
</evidence>
<organism evidence="3 4">
    <name type="scientific">Beutenbergia cavernae (strain ATCC BAA-8 / DSM 12333 / CCUG 43141 / JCM 11478 / NBRC 16432 / NCIMB 13614 / HKI 0122)</name>
    <dbReference type="NCBI Taxonomy" id="471853"/>
    <lineage>
        <taxon>Bacteria</taxon>
        <taxon>Bacillati</taxon>
        <taxon>Actinomycetota</taxon>
        <taxon>Actinomycetes</taxon>
        <taxon>Micrococcales</taxon>
        <taxon>Beutenbergiaceae</taxon>
        <taxon>Beutenbergia</taxon>
    </lineage>
</organism>
<dbReference type="InterPro" id="IPR020904">
    <property type="entry name" value="Sc_DH/Rdtase_CS"/>
</dbReference>
<dbReference type="KEGG" id="bcv:Bcav_3718"/>
<dbReference type="HOGENOM" id="CLU_010194_1_2_11"/>
<dbReference type="eggNOG" id="COG1028">
    <property type="taxonomic scope" value="Bacteria"/>
</dbReference>
<comment type="similarity">
    <text evidence="1">Belongs to the short-chain dehydrogenases/reductases (SDR) family.</text>
</comment>
<proteinExistence type="inferred from homology"/>
<dbReference type="Pfam" id="PF13561">
    <property type="entry name" value="adh_short_C2"/>
    <property type="match status" value="1"/>
</dbReference>
<dbReference type="PRINTS" id="PR00080">
    <property type="entry name" value="SDRFAMILY"/>
</dbReference>
<reference evidence="3 4" key="1">
    <citation type="journal article" date="2009" name="Stand. Genomic Sci.">
        <title>Complete genome sequence of Beutenbergia cavernae type strain (HKI 0122).</title>
        <authorList>
            <person name="Land M."/>
            <person name="Pukall R."/>
            <person name="Abt B."/>
            <person name="Goker M."/>
            <person name="Rohde M."/>
            <person name="Glavina Del Rio T."/>
            <person name="Tice H."/>
            <person name="Copeland A."/>
            <person name="Cheng J.F."/>
            <person name="Lucas S."/>
            <person name="Chen F."/>
            <person name="Nolan M."/>
            <person name="Bruce D."/>
            <person name="Goodwin L."/>
            <person name="Pitluck S."/>
            <person name="Ivanova N."/>
            <person name="Mavromatis K."/>
            <person name="Ovchinnikova G."/>
            <person name="Pati A."/>
            <person name="Chen A."/>
            <person name="Palaniappan K."/>
            <person name="Hauser L."/>
            <person name="Chang Y.J."/>
            <person name="Jefferies C.C."/>
            <person name="Saunders E."/>
            <person name="Brettin T."/>
            <person name="Detter J.C."/>
            <person name="Han C."/>
            <person name="Chain P."/>
            <person name="Bristow J."/>
            <person name="Eisen J.A."/>
            <person name="Markowitz V."/>
            <person name="Hugenholtz P."/>
            <person name="Kyrpides N.C."/>
            <person name="Klenk H.P."/>
            <person name="Lapidus A."/>
        </authorList>
    </citation>
    <scope>NUCLEOTIDE SEQUENCE [LARGE SCALE GENOMIC DNA]</scope>
    <source>
        <strain evidence="4">ATCC BAA-8 / DSM 12333 / NBRC 16432</strain>
    </source>
</reference>
<sequence>MTDHTELAGRRVLVTGATHGIGRSIARAFAAAGATVVLHGRDADAGNRLALELSGSFVAADLEDPGAPARIVDAATEGGQLDVVVNNAGFEVEAAVDALVPEILTRLLRVNVQAPVEIIRLALPHLERSDGAAIVNVTSIHESVPVEANGGYAAAKAALAAFTRTAAIELGPRGVRINNLAPGAVRTSMNDHLIHQVGEERFARWIPLGRVGDVDDVAQAALFLAGPASRYVTGTTLTVDGGYSQHLVRYAPDPGTA</sequence>
<dbReference type="EMBL" id="CP001618">
    <property type="protein sequence ID" value="ACQ81960.1"/>
    <property type="molecule type" value="Genomic_DNA"/>
</dbReference>
<dbReference type="STRING" id="471853.Bcav_3718"/>
<dbReference type="AlphaFoldDB" id="C5C3Q1"/>
<keyword evidence="4" id="KW-1185">Reference proteome</keyword>